<dbReference type="Proteomes" id="UP000000311">
    <property type="component" value="Unassembled WGS sequence"/>
</dbReference>
<gene>
    <name evidence="2" type="ORF">EAG_04599</name>
</gene>
<dbReference type="AlphaFoldDB" id="E2AIK9"/>
<organism evidence="3">
    <name type="scientific">Camponotus floridanus</name>
    <name type="common">Florida carpenter ant</name>
    <dbReference type="NCBI Taxonomy" id="104421"/>
    <lineage>
        <taxon>Eukaryota</taxon>
        <taxon>Metazoa</taxon>
        <taxon>Ecdysozoa</taxon>
        <taxon>Arthropoda</taxon>
        <taxon>Hexapoda</taxon>
        <taxon>Insecta</taxon>
        <taxon>Pterygota</taxon>
        <taxon>Neoptera</taxon>
        <taxon>Endopterygota</taxon>
        <taxon>Hymenoptera</taxon>
        <taxon>Apocrita</taxon>
        <taxon>Aculeata</taxon>
        <taxon>Formicoidea</taxon>
        <taxon>Formicidae</taxon>
        <taxon>Formicinae</taxon>
        <taxon>Camponotus</taxon>
    </lineage>
</organism>
<name>E2AIK9_CAMFO</name>
<feature type="region of interest" description="Disordered" evidence="1">
    <location>
        <begin position="92"/>
        <end position="131"/>
    </location>
</feature>
<protein>
    <submittedName>
        <fullName evidence="2">Uncharacterized protein</fullName>
    </submittedName>
</protein>
<sequence length="131" mass="14773">MTNEKTDIVGVYLESWKRKLRKKILEILRVLYATSAIRTVTLLTLKLAISIEYRRAVSDATRREYSPRNSAKQCWEYLVFLVDVRVLSRRVSDDAATTKEMKGTAVASGARRNPGGPIPAARTDPDAQEFA</sequence>
<feature type="compositionally biased region" description="Basic and acidic residues" evidence="1">
    <location>
        <begin position="92"/>
        <end position="102"/>
    </location>
</feature>
<keyword evidence="3" id="KW-1185">Reference proteome</keyword>
<evidence type="ECO:0000256" key="1">
    <source>
        <dbReference type="SAM" id="MobiDB-lite"/>
    </source>
</evidence>
<accession>E2AIK9</accession>
<proteinExistence type="predicted"/>
<evidence type="ECO:0000313" key="2">
    <source>
        <dbReference type="EMBL" id="EFN66730.1"/>
    </source>
</evidence>
<dbReference type="EMBL" id="GL439822">
    <property type="protein sequence ID" value="EFN66730.1"/>
    <property type="molecule type" value="Genomic_DNA"/>
</dbReference>
<reference evidence="2 3" key="1">
    <citation type="journal article" date="2010" name="Science">
        <title>Genomic comparison of the ants Camponotus floridanus and Harpegnathos saltator.</title>
        <authorList>
            <person name="Bonasio R."/>
            <person name="Zhang G."/>
            <person name="Ye C."/>
            <person name="Mutti N.S."/>
            <person name="Fang X."/>
            <person name="Qin N."/>
            <person name="Donahue G."/>
            <person name="Yang P."/>
            <person name="Li Q."/>
            <person name="Li C."/>
            <person name="Zhang P."/>
            <person name="Huang Z."/>
            <person name="Berger S.L."/>
            <person name="Reinberg D."/>
            <person name="Wang J."/>
            <person name="Liebig J."/>
        </authorList>
    </citation>
    <scope>NUCLEOTIDE SEQUENCE [LARGE SCALE GENOMIC DNA]</scope>
    <source>
        <strain evidence="3">C129</strain>
    </source>
</reference>
<evidence type="ECO:0000313" key="3">
    <source>
        <dbReference type="Proteomes" id="UP000000311"/>
    </source>
</evidence>
<dbReference type="InParanoid" id="E2AIK9"/>